<proteinExistence type="predicted"/>
<dbReference type="InterPro" id="IPR011444">
    <property type="entry name" value="DUF1549"/>
</dbReference>
<evidence type="ECO:0000256" key="2">
    <source>
        <dbReference type="ARBA" id="ARBA00022723"/>
    </source>
</evidence>
<gene>
    <name evidence="5" type="ORF">METZ01_LOCUS193505</name>
</gene>
<dbReference type="Pfam" id="PF07635">
    <property type="entry name" value="PSCyt1"/>
    <property type="match status" value="1"/>
</dbReference>
<sequence length="275" mass="30914">MRAVSRCYGLLLAKVSLIVAVATAGAEAQDQGTFTQGIRPIMERSCWNCHNADTQRSDLDLSTRESALRGGRSGQAAIVPGRAEDSRMFRLVAGLEGPSMPRQGNPLSPDEIEVVRAWIDDGAHWDSGPAEAAGLEITQEDEIGEGEREYWAFQLPVKERVPDSGDSDHPIDRFLEQKRIDNELVVAPRADRLTLLRRAYLDLTGLPPTTDQTAAFLADDRPDAWERLIDQLLESPHYGERWGRHWLDVARYADSDGFEQDVDRPNAWRYRDYVI</sequence>
<dbReference type="Pfam" id="PF07583">
    <property type="entry name" value="PSCyt2"/>
    <property type="match status" value="1"/>
</dbReference>
<evidence type="ECO:0000256" key="3">
    <source>
        <dbReference type="ARBA" id="ARBA00023004"/>
    </source>
</evidence>
<keyword evidence="3" id="KW-0408">Iron</keyword>
<feature type="domain" description="Cytochrome c" evidence="4">
    <location>
        <begin position="25"/>
        <end position="123"/>
    </location>
</feature>
<dbReference type="GO" id="GO:0009055">
    <property type="term" value="F:electron transfer activity"/>
    <property type="evidence" value="ECO:0007669"/>
    <property type="project" value="InterPro"/>
</dbReference>
<keyword evidence="2" id="KW-0479">Metal-binding</keyword>
<dbReference type="PROSITE" id="PS51007">
    <property type="entry name" value="CYTC"/>
    <property type="match status" value="1"/>
</dbReference>
<feature type="non-terminal residue" evidence="5">
    <location>
        <position position="275"/>
    </location>
</feature>
<protein>
    <recommendedName>
        <fullName evidence="4">Cytochrome c domain-containing protein</fullName>
    </recommendedName>
</protein>
<dbReference type="InterPro" id="IPR009056">
    <property type="entry name" value="Cyt_c-like_dom"/>
</dbReference>
<dbReference type="PANTHER" id="PTHR35889:SF3">
    <property type="entry name" value="F-BOX DOMAIN-CONTAINING PROTEIN"/>
    <property type="match status" value="1"/>
</dbReference>
<reference evidence="5" key="1">
    <citation type="submission" date="2018-05" db="EMBL/GenBank/DDBJ databases">
        <authorList>
            <person name="Lanie J.A."/>
            <person name="Ng W.-L."/>
            <person name="Kazmierczak K.M."/>
            <person name="Andrzejewski T.M."/>
            <person name="Davidsen T.M."/>
            <person name="Wayne K.J."/>
            <person name="Tettelin H."/>
            <person name="Glass J.I."/>
            <person name="Rusch D."/>
            <person name="Podicherti R."/>
            <person name="Tsui H.-C.T."/>
            <person name="Winkler M.E."/>
        </authorList>
    </citation>
    <scope>NUCLEOTIDE SEQUENCE</scope>
</reference>
<dbReference type="InterPro" id="IPR036909">
    <property type="entry name" value="Cyt_c-like_dom_sf"/>
</dbReference>
<dbReference type="PANTHER" id="PTHR35889">
    <property type="entry name" value="CYCLOINULO-OLIGOSACCHARIDE FRUCTANOTRANSFERASE-RELATED"/>
    <property type="match status" value="1"/>
</dbReference>
<evidence type="ECO:0000256" key="1">
    <source>
        <dbReference type="ARBA" id="ARBA00022617"/>
    </source>
</evidence>
<name>A0A382DSD9_9ZZZZ</name>
<keyword evidence="1" id="KW-0349">Heme</keyword>
<organism evidence="5">
    <name type="scientific">marine metagenome</name>
    <dbReference type="NCBI Taxonomy" id="408172"/>
    <lineage>
        <taxon>unclassified sequences</taxon>
        <taxon>metagenomes</taxon>
        <taxon>ecological metagenomes</taxon>
    </lineage>
</organism>
<dbReference type="AlphaFoldDB" id="A0A382DSD9"/>
<dbReference type="GO" id="GO:0046872">
    <property type="term" value="F:metal ion binding"/>
    <property type="evidence" value="ECO:0007669"/>
    <property type="project" value="UniProtKB-KW"/>
</dbReference>
<dbReference type="SUPFAM" id="SSF46626">
    <property type="entry name" value="Cytochrome c"/>
    <property type="match status" value="1"/>
</dbReference>
<dbReference type="GO" id="GO:0020037">
    <property type="term" value="F:heme binding"/>
    <property type="evidence" value="ECO:0007669"/>
    <property type="project" value="InterPro"/>
</dbReference>
<dbReference type="InterPro" id="IPR011429">
    <property type="entry name" value="Cyt_c_Planctomycete-type"/>
</dbReference>
<evidence type="ECO:0000259" key="4">
    <source>
        <dbReference type="PROSITE" id="PS51007"/>
    </source>
</evidence>
<evidence type="ECO:0000313" key="5">
    <source>
        <dbReference type="EMBL" id="SVB40651.1"/>
    </source>
</evidence>
<accession>A0A382DSD9</accession>
<dbReference type="EMBL" id="UINC01040581">
    <property type="protein sequence ID" value="SVB40651.1"/>
    <property type="molecule type" value="Genomic_DNA"/>
</dbReference>